<dbReference type="RefSeq" id="WP_006831156.1">
    <property type="nucleotide sequence ID" value="NZ_AJYB01000069.1"/>
</dbReference>
<name>A0AA87LRM6_9BACL</name>
<evidence type="ECO:0000256" key="2">
    <source>
        <dbReference type="ARBA" id="ARBA00004651"/>
    </source>
</evidence>
<evidence type="ECO:0000256" key="6">
    <source>
        <dbReference type="ARBA" id="ARBA00022692"/>
    </source>
</evidence>
<keyword evidence="7" id="KW-0547">Nucleotide-binding</keyword>
<dbReference type="EC" id="2.7.13.3" evidence="3"/>
<reference evidence="16 17" key="1">
    <citation type="journal article" date="2012" name="J. Bacteriol.">
        <title>Genome Sequence of the Antarctic Psychrophile Bacterium Planococcus antarcticus DSM 14505.</title>
        <authorList>
            <person name="Margolles A."/>
            <person name="Gueimonde M."/>
            <person name="Sanchez B."/>
        </authorList>
    </citation>
    <scope>NUCLEOTIDE SEQUENCE [LARGE SCALE GENOMIC DNA]</scope>
    <source>
        <strain evidence="16 17">DSM 14505</strain>
    </source>
</reference>
<dbReference type="PROSITE" id="PS50109">
    <property type="entry name" value="HIS_KIN"/>
    <property type="match status" value="1"/>
</dbReference>
<keyword evidence="9" id="KW-0067">ATP-binding</keyword>
<dbReference type="AlphaFoldDB" id="A0AA87LRM6"/>
<dbReference type="PANTHER" id="PTHR45453">
    <property type="entry name" value="PHOSPHATE REGULON SENSOR PROTEIN PHOR"/>
    <property type="match status" value="1"/>
</dbReference>
<dbReference type="CDD" id="cd00082">
    <property type="entry name" value="HisKA"/>
    <property type="match status" value="1"/>
</dbReference>
<dbReference type="InterPro" id="IPR003594">
    <property type="entry name" value="HATPase_dom"/>
</dbReference>
<dbReference type="GO" id="GO:0004721">
    <property type="term" value="F:phosphoprotein phosphatase activity"/>
    <property type="evidence" value="ECO:0007669"/>
    <property type="project" value="TreeGrafter"/>
</dbReference>
<dbReference type="Proteomes" id="UP000004725">
    <property type="component" value="Unassembled WGS sequence"/>
</dbReference>
<evidence type="ECO:0000256" key="3">
    <source>
        <dbReference type="ARBA" id="ARBA00012438"/>
    </source>
</evidence>
<dbReference type="GO" id="GO:0000155">
    <property type="term" value="F:phosphorelay sensor kinase activity"/>
    <property type="evidence" value="ECO:0007669"/>
    <property type="project" value="InterPro"/>
</dbReference>
<keyword evidence="11" id="KW-0902">Two-component regulatory system</keyword>
<dbReference type="InterPro" id="IPR003661">
    <property type="entry name" value="HisK_dim/P_dom"/>
</dbReference>
<evidence type="ECO:0000256" key="8">
    <source>
        <dbReference type="ARBA" id="ARBA00022777"/>
    </source>
</evidence>
<comment type="catalytic activity">
    <reaction evidence="1">
        <text>ATP + protein L-histidine = ADP + protein N-phospho-L-histidine.</text>
        <dbReference type="EC" id="2.7.13.3"/>
    </reaction>
</comment>
<evidence type="ECO:0000256" key="12">
    <source>
        <dbReference type="ARBA" id="ARBA00023136"/>
    </source>
</evidence>
<feature type="region of interest" description="Disordered" evidence="13">
    <location>
        <begin position="331"/>
        <end position="367"/>
    </location>
</feature>
<keyword evidence="12 14" id="KW-0472">Membrane</keyword>
<evidence type="ECO:0000256" key="14">
    <source>
        <dbReference type="SAM" id="Phobius"/>
    </source>
</evidence>
<evidence type="ECO:0000259" key="15">
    <source>
        <dbReference type="PROSITE" id="PS50109"/>
    </source>
</evidence>
<feature type="transmembrane region" description="Helical" evidence="14">
    <location>
        <begin position="38"/>
        <end position="58"/>
    </location>
</feature>
<evidence type="ECO:0000256" key="7">
    <source>
        <dbReference type="ARBA" id="ARBA00022741"/>
    </source>
</evidence>
<feature type="domain" description="Histidine kinase" evidence="15">
    <location>
        <begin position="121"/>
        <end position="328"/>
    </location>
</feature>
<organism evidence="16 17">
    <name type="scientific">Planococcus antarcticus DSM 14505</name>
    <dbReference type="NCBI Taxonomy" id="1185653"/>
    <lineage>
        <taxon>Bacteria</taxon>
        <taxon>Bacillati</taxon>
        <taxon>Bacillota</taxon>
        <taxon>Bacilli</taxon>
        <taxon>Bacillales</taxon>
        <taxon>Caryophanaceae</taxon>
        <taxon>Planococcus</taxon>
    </lineage>
</organism>
<dbReference type="Gene3D" id="3.30.565.10">
    <property type="entry name" value="Histidine kinase-like ATPase, C-terminal domain"/>
    <property type="match status" value="1"/>
</dbReference>
<evidence type="ECO:0000256" key="11">
    <source>
        <dbReference type="ARBA" id="ARBA00023012"/>
    </source>
</evidence>
<keyword evidence="6 14" id="KW-0812">Transmembrane</keyword>
<evidence type="ECO:0000256" key="1">
    <source>
        <dbReference type="ARBA" id="ARBA00000085"/>
    </source>
</evidence>
<evidence type="ECO:0000256" key="13">
    <source>
        <dbReference type="SAM" id="MobiDB-lite"/>
    </source>
</evidence>
<keyword evidence="10 14" id="KW-1133">Transmembrane helix</keyword>
<keyword evidence="4" id="KW-1003">Cell membrane</keyword>
<dbReference type="SMART" id="SM00387">
    <property type="entry name" value="HATPase_c"/>
    <property type="match status" value="1"/>
</dbReference>
<dbReference type="Pfam" id="PF02518">
    <property type="entry name" value="HATPase_c"/>
    <property type="match status" value="1"/>
</dbReference>
<dbReference type="GO" id="GO:0005886">
    <property type="term" value="C:plasma membrane"/>
    <property type="evidence" value="ECO:0007669"/>
    <property type="project" value="UniProtKB-SubCell"/>
</dbReference>
<evidence type="ECO:0000256" key="4">
    <source>
        <dbReference type="ARBA" id="ARBA00022475"/>
    </source>
</evidence>
<dbReference type="GO" id="GO:0016036">
    <property type="term" value="P:cellular response to phosphate starvation"/>
    <property type="evidence" value="ECO:0007669"/>
    <property type="project" value="TreeGrafter"/>
</dbReference>
<evidence type="ECO:0000313" key="16">
    <source>
        <dbReference type="EMBL" id="EIM05459.1"/>
    </source>
</evidence>
<evidence type="ECO:0000256" key="9">
    <source>
        <dbReference type="ARBA" id="ARBA00022840"/>
    </source>
</evidence>
<dbReference type="GO" id="GO:0005524">
    <property type="term" value="F:ATP binding"/>
    <property type="evidence" value="ECO:0007669"/>
    <property type="project" value="UniProtKB-KW"/>
</dbReference>
<comment type="subcellular location">
    <subcellularLocation>
        <location evidence="2">Cell membrane</location>
        <topology evidence="2">Multi-pass membrane protein</topology>
    </subcellularLocation>
</comment>
<dbReference type="InterPro" id="IPR036890">
    <property type="entry name" value="HATPase_C_sf"/>
</dbReference>
<feature type="transmembrane region" description="Helical" evidence="14">
    <location>
        <begin position="12"/>
        <end position="32"/>
    </location>
</feature>
<accession>A0AA87LRM6</accession>
<evidence type="ECO:0000313" key="17">
    <source>
        <dbReference type="Proteomes" id="UP000004725"/>
    </source>
</evidence>
<evidence type="ECO:0000256" key="5">
    <source>
        <dbReference type="ARBA" id="ARBA00022679"/>
    </source>
</evidence>
<sequence length="367" mass="42633">MLRLFLKEHAAFIVFQFVLVAFIMMLYWLDGFRNLDTAIYSFVISTMLVIAFLTVRFVKRYHYYQRILVTPQNLEHMLQREGKSPEQIQNEVYLQKLYRLYQHEVQSLYATQNRHLQFMNQWVHQMKTPLSVMHLLLQEEQELDKNSVREEMERLKAGLDTVLMNARLDTFEQDMQIEQVYLRSLVSEVVTENKRLFISKRVYPEISIAEEHIVATDQKWMKFIIGQFLTNAVKYTFEPNKKVMIAAECSNGNTLLKIRDEGIGISASDLPRVTKAFFTGENGRKTVESTGMGLYLAKEICGKLGHELSISSVQGEGTTVSVLFFDQDFATQEEKNDGSENRRSDQGLRRESDTQGSQPVKLHSGER</sequence>
<dbReference type="InterPro" id="IPR005467">
    <property type="entry name" value="His_kinase_dom"/>
</dbReference>
<dbReference type="PANTHER" id="PTHR45453:SF2">
    <property type="entry name" value="HISTIDINE KINASE"/>
    <property type="match status" value="1"/>
</dbReference>
<feature type="compositionally biased region" description="Basic and acidic residues" evidence="13">
    <location>
        <begin position="332"/>
        <end position="353"/>
    </location>
</feature>
<keyword evidence="8 16" id="KW-0418">Kinase</keyword>
<protein>
    <recommendedName>
        <fullName evidence="3">histidine kinase</fullName>
        <ecNumber evidence="3">2.7.13.3</ecNumber>
    </recommendedName>
</protein>
<keyword evidence="5" id="KW-0808">Transferase</keyword>
<proteinExistence type="predicted"/>
<dbReference type="InterPro" id="IPR050351">
    <property type="entry name" value="BphY/WalK/GraS-like"/>
</dbReference>
<evidence type="ECO:0000256" key="10">
    <source>
        <dbReference type="ARBA" id="ARBA00022989"/>
    </source>
</evidence>
<gene>
    <name evidence="16" type="ORF">A1A1_16018</name>
</gene>
<dbReference type="SUPFAM" id="SSF55874">
    <property type="entry name" value="ATPase domain of HSP90 chaperone/DNA topoisomerase II/histidine kinase"/>
    <property type="match status" value="1"/>
</dbReference>
<dbReference type="EMBL" id="AJYB01000069">
    <property type="protein sequence ID" value="EIM05459.1"/>
    <property type="molecule type" value="Genomic_DNA"/>
</dbReference>
<comment type="caution">
    <text evidence="16">The sequence shown here is derived from an EMBL/GenBank/DDBJ whole genome shotgun (WGS) entry which is preliminary data.</text>
</comment>